<dbReference type="HOGENOM" id="CLU_443058_0_0_1"/>
<dbReference type="KEGG" id="olu:OSTLU_28610"/>
<proteinExistence type="predicted"/>
<reference evidence="2 3" key="1">
    <citation type="journal article" date="2007" name="Proc. Natl. Acad. Sci. U.S.A.">
        <title>The tiny eukaryote Ostreococcus provides genomic insights into the paradox of plankton speciation.</title>
        <authorList>
            <person name="Palenik B."/>
            <person name="Grimwood J."/>
            <person name="Aerts A."/>
            <person name="Rouze P."/>
            <person name="Salamov A."/>
            <person name="Putnam N."/>
            <person name="Dupont C."/>
            <person name="Jorgensen R."/>
            <person name="Derelle E."/>
            <person name="Rombauts S."/>
            <person name="Zhou K."/>
            <person name="Otillar R."/>
            <person name="Merchant S.S."/>
            <person name="Podell S."/>
            <person name="Gaasterland T."/>
            <person name="Napoli C."/>
            <person name="Gendler K."/>
            <person name="Manuell A."/>
            <person name="Tai V."/>
            <person name="Vallon O."/>
            <person name="Piganeau G."/>
            <person name="Jancek S."/>
            <person name="Heijde M."/>
            <person name="Jabbari K."/>
            <person name="Bowler C."/>
            <person name="Lohr M."/>
            <person name="Robbens S."/>
            <person name="Werner G."/>
            <person name="Dubchak I."/>
            <person name="Pazour G.J."/>
            <person name="Ren Q."/>
            <person name="Paulsen I."/>
            <person name="Delwiche C."/>
            <person name="Schmutz J."/>
            <person name="Rokhsar D."/>
            <person name="Van de Peer Y."/>
            <person name="Moreau H."/>
            <person name="Grigoriev I.V."/>
        </authorList>
    </citation>
    <scope>NUCLEOTIDE SEQUENCE [LARGE SCALE GENOMIC DNA]</scope>
    <source>
        <strain evidence="2 3">CCE9901</strain>
    </source>
</reference>
<evidence type="ECO:0000313" key="2">
    <source>
        <dbReference type="EMBL" id="ABO93651.1"/>
    </source>
</evidence>
<feature type="region of interest" description="Disordered" evidence="1">
    <location>
        <begin position="232"/>
        <end position="285"/>
    </location>
</feature>
<dbReference type="RefSeq" id="XP_001415359.1">
    <property type="nucleotide sequence ID" value="XM_001415322.1"/>
</dbReference>
<organism evidence="2 3">
    <name type="scientific">Ostreococcus lucimarinus (strain CCE9901)</name>
    <dbReference type="NCBI Taxonomy" id="436017"/>
    <lineage>
        <taxon>Eukaryota</taxon>
        <taxon>Viridiplantae</taxon>
        <taxon>Chlorophyta</taxon>
        <taxon>Mamiellophyceae</taxon>
        <taxon>Mamiellales</taxon>
        <taxon>Bathycoccaceae</taxon>
        <taxon>Ostreococcus</taxon>
    </lineage>
</organism>
<feature type="compositionally biased region" description="Basic and acidic residues" evidence="1">
    <location>
        <begin position="237"/>
        <end position="246"/>
    </location>
</feature>
<dbReference type="AlphaFoldDB" id="A4RQC0"/>
<accession>A4RQC0</accession>
<feature type="compositionally biased region" description="Acidic residues" evidence="1">
    <location>
        <begin position="274"/>
        <end position="285"/>
    </location>
</feature>
<name>A4RQC0_OSTLU</name>
<dbReference type="EMBL" id="CP000581">
    <property type="protein sequence ID" value="ABO93651.1"/>
    <property type="molecule type" value="Genomic_DNA"/>
</dbReference>
<feature type="region of interest" description="Disordered" evidence="1">
    <location>
        <begin position="1"/>
        <end position="30"/>
    </location>
</feature>
<feature type="compositionally biased region" description="Low complexity" evidence="1">
    <location>
        <begin position="152"/>
        <end position="162"/>
    </location>
</feature>
<dbReference type="Gramene" id="ABO93651">
    <property type="protein sequence ID" value="ABO93651"/>
    <property type="gene ID" value="OSTLU_28610"/>
</dbReference>
<gene>
    <name evidence="2" type="ORF">OSTLU_28610</name>
</gene>
<dbReference type="Proteomes" id="UP000001568">
    <property type="component" value="Chromosome 1"/>
</dbReference>
<feature type="compositionally biased region" description="Acidic residues" evidence="1">
    <location>
        <begin position="12"/>
        <end position="25"/>
    </location>
</feature>
<evidence type="ECO:0000256" key="1">
    <source>
        <dbReference type="SAM" id="MobiDB-lite"/>
    </source>
</evidence>
<keyword evidence="3" id="KW-1185">Reference proteome</keyword>
<protein>
    <submittedName>
        <fullName evidence="2">Uncharacterized protein</fullName>
    </submittedName>
</protein>
<evidence type="ECO:0000313" key="3">
    <source>
        <dbReference type="Proteomes" id="UP000001568"/>
    </source>
</evidence>
<feature type="compositionally biased region" description="Basic and acidic residues" evidence="1">
    <location>
        <begin position="264"/>
        <end position="273"/>
    </location>
</feature>
<feature type="region of interest" description="Disordered" evidence="1">
    <location>
        <begin position="152"/>
        <end position="179"/>
    </location>
</feature>
<sequence>MTRAKDAIVVDDGNDDDDDDDDDDVLAASTPRATTFGERANARVRAFDDFTAAFVATESLDVSGGPRDGARGNAAARWSDEAFARAIRCELREPDASDGFRRAPRGEHLARLATTATSARRRATKREAAIAREAVSILRLCDVVAPATALSASNAGGANGSSAKKKRRREVVDLSEADAPTVVTTRETWTPLEHAIRGEEASASALRSPGAVRGRAERDWKFFNQLLDASTTTSDSTRSRGGDASKTRGRRGAVVSDSDDDDSEAKAARAYRDEDLESDDEDETNEEYARVGARLLFLHSCAVFFRDAYARVFAAECHGALGGEARKRAGELAQNALLYRLVVDVAPTEGDRSAWFAKMVDASCLGSERAALVAPSDAGGDGNEAPSQGKMKRCSVSRASLAPSTSAGAEDCGMNEVSSAARDVLEALSSLLDACESSDGASRRHVKIRVQLEDAYAEAWKCTGKARLELDEAKRAFMREIRHPKNRLTRAREILARRVDRRHAPGIIEGGMGGGGGRGAVDVFNYVAEDAVRAIKAQQHSDGSGDYRSAAAALGVIVGATAYGALALDPSASTFKHSFARCVDAFDVETTRSGVIDRDASASLALALAFSSEESVV</sequence>
<dbReference type="GeneID" id="4999875"/>
<dbReference type="OrthoDB" id="10616781at2759"/>